<feature type="domain" description="AAA-ATPase-like" evidence="1">
    <location>
        <begin position="21"/>
        <end position="212"/>
    </location>
</feature>
<dbReference type="OrthoDB" id="10057079at2759"/>
<proteinExistence type="predicted"/>
<evidence type="ECO:0000259" key="1">
    <source>
        <dbReference type="Pfam" id="PF09820"/>
    </source>
</evidence>
<dbReference type="AlphaFoldDB" id="A0A1J4L228"/>
<dbReference type="InterPro" id="IPR018631">
    <property type="entry name" value="AAA-ATPase-like_dom"/>
</dbReference>
<dbReference type="PANTHER" id="PTHR34825">
    <property type="entry name" value="CONSERVED PROTEIN, WITH A WEAK D-GALACTARATE DEHYDRATASE/ALTRONATE HYDROLASE DOMAIN"/>
    <property type="match status" value="1"/>
</dbReference>
<dbReference type="Proteomes" id="UP000179807">
    <property type="component" value="Unassembled WGS sequence"/>
</dbReference>
<dbReference type="VEuPathDB" id="TrichDB:TRFO_13504"/>
<evidence type="ECO:0000313" key="2">
    <source>
        <dbReference type="EMBL" id="OHT16020.1"/>
    </source>
</evidence>
<dbReference type="Pfam" id="PF09820">
    <property type="entry name" value="AAA-ATPase_like"/>
    <property type="match status" value="1"/>
</dbReference>
<dbReference type="GeneID" id="94831996"/>
<dbReference type="RefSeq" id="XP_068369156.1">
    <property type="nucleotide sequence ID" value="XM_068497292.1"/>
</dbReference>
<sequence>MNDNISLENVPLNEKKITISASFSDIVEQNLFFCDKTLDILKLLEGPSYVFIRRPPLFGKTMTLDILHNLLEGNKEIFEKLNAKCLTKWDFSQKFPVLHLNFKIPIISYEHFVDSLTNYFFIVANQLEVNLQHAAEKSPNDILRAILDHLTLHHTQKIVVLIDDFDFSLFTKPETLPFRHFVSLLGQFTHTFLDFQDSIQYLFAFGIHNFSTATTGHFDIFPPDHSDDKKYADIFGFTENDISQCFKDRFMNIFHYFHVNKIQNIFNENTSEFNSNSDIIQYLSLCYGGYRFSNESSISVINPYDILSLFQHEKLDDYWLKVVLQRDFLYSSPILLKKFSNLFQVFPNFDSSLHSCIEHLIKGNLSLLKDTYQFFDYIINYGFLTFSKIPHVLGIPNTSMYCFLSNIIVSSFASRFKTPVNPLHVEQINQGNIQQLIDTIRLILIGKSDLTKGLSTPFWEFKIFAVLTYIGLIVNIKMPQSDEYFYSECETLNEIIHLFVLTNMEPSRTNFENLLKIYRNSIVVNPNKKTTICCLNCISYSHALQIHATWNSTPWEELNEVFNDSQFEHYTTPFFQAAEQSKQFHNVPNKNISFTDIIMQSIILLDEKEHDFYSLQQISKISANAFYHELPKEDLYPKVLLACEYLFETKKLKKEQRGTQFFYGLF</sequence>
<protein>
    <recommendedName>
        <fullName evidence="1">AAA-ATPase-like domain-containing protein</fullName>
    </recommendedName>
</protein>
<dbReference type="EMBL" id="MLAK01000156">
    <property type="protein sequence ID" value="OHT16020.1"/>
    <property type="molecule type" value="Genomic_DNA"/>
</dbReference>
<accession>A0A1J4L228</accession>
<organism evidence="2 3">
    <name type="scientific">Tritrichomonas foetus</name>
    <dbReference type="NCBI Taxonomy" id="1144522"/>
    <lineage>
        <taxon>Eukaryota</taxon>
        <taxon>Metamonada</taxon>
        <taxon>Parabasalia</taxon>
        <taxon>Tritrichomonadida</taxon>
        <taxon>Tritrichomonadidae</taxon>
        <taxon>Tritrichomonas</taxon>
    </lineage>
</organism>
<name>A0A1J4L228_9EUKA</name>
<keyword evidence="3" id="KW-1185">Reference proteome</keyword>
<comment type="caution">
    <text evidence="2">The sequence shown here is derived from an EMBL/GenBank/DDBJ whole genome shotgun (WGS) entry which is preliminary data.</text>
</comment>
<reference evidence="2" key="1">
    <citation type="submission" date="2016-10" db="EMBL/GenBank/DDBJ databases">
        <authorList>
            <person name="Benchimol M."/>
            <person name="Almeida L.G."/>
            <person name="Vasconcelos A.T."/>
            <person name="Perreira-Neves A."/>
            <person name="Rosa I.A."/>
            <person name="Tasca T."/>
            <person name="Bogo M.R."/>
            <person name="de Souza W."/>
        </authorList>
    </citation>
    <scope>NUCLEOTIDE SEQUENCE [LARGE SCALE GENOMIC DNA]</scope>
    <source>
        <strain evidence="2">K</strain>
    </source>
</reference>
<dbReference type="PANTHER" id="PTHR34825:SF1">
    <property type="entry name" value="AAA-ATPASE-LIKE DOMAIN-CONTAINING PROTEIN"/>
    <property type="match status" value="1"/>
</dbReference>
<gene>
    <name evidence="2" type="ORF">TRFO_13504</name>
</gene>
<evidence type="ECO:0000313" key="3">
    <source>
        <dbReference type="Proteomes" id="UP000179807"/>
    </source>
</evidence>